<evidence type="ECO:0000256" key="6">
    <source>
        <dbReference type="RuleBase" id="RU366058"/>
    </source>
</evidence>
<feature type="transmembrane region" description="Helical" evidence="6">
    <location>
        <begin position="197"/>
        <end position="219"/>
    </location>
</feature>
<dbReference type="GeneID" id="79021945"/>
<feature type="transmembrane region" description="Helical" evidence="6">
    <location>
        <begin position="86"/>
        <end position="107"/>
    </location>
</feature>
<feature type="transmembrane region" description="Helical" evidence="6">
    <location>
        <begin position="12"/>
        <end position="31"/>
    </location>
</feature>
<evidence type="ECO:0000256" key="4">
    <source>
        <dbReference type="ARBA" id="ARBA00022989"/>
    </source>
</evidence>
<feature type="transmembrane region" description="Helical" evidence="6">
    <location>
        <begin position="165"/>
        <end position="185"/>
    </location>
</feature>
<dbReference type="InterPro" id="IPR032816">
    <property type="entry name" value="VTT_dom"/>
</dbReference>
<dbReference type="EMBL" id="CP066014">
    <property type="protein sequence ID" value="QQB62709.1"/>
    <property type="molecule type" value="Genomic_DNA"/>
</dbReference>
<dbReference type="AlphaFoldDB" id="A0A7T4K5X2"/>
<evidence type="ECO:0000256" key="5">
    <source>
        <dbReference type="ARBA" id="ARBA00023136"/>
    </source>
</evidence>
<keyword evidence="2 6" id="KW-1003">Cell membrane</keyword>
<feature type="domain" description="VTT" evidence="7">
    <location>
        <begin position="66"/>
        <end position="187"/>
    </location>
</feature>
<dbReference type="Pfam" id="PF09335">
    <property type="entry name" value="VTT_dom"/>
    <property type="match status" value="1"/>
</dbReference>
<feature type="transmembrane region" description="Helical" evidence="6">
    <location>
        <begin position="134"/>
        <end position="153"/>
    </location>
</feature>
<sequence>MKNKLSINEKKIKYTKIFLIIIIGLVSYFLVRNISIEQIKKWVLINNKWAAIIYILTFIILPIFFFPVPVIVVAGGSLFGLTKGSIYTFMAVIVNTTIMYFLGRFLFKDFVNSFVENHVSEKIKNALFSKNQKVLSLVLFIIRLSPIFSYNLVNYISGITEIKFIPYILTTIIGVLPGIIVFINIGENVLKIGSKEFFVSLLFLFILVIISAIISKLFLKDSVNKEN</sequence>
<feature type="transmembrane region" description="Helical" evidence="6">
    <location>
        <begin position="51"/>
        <end position="74"/>
    </location>
</feature>
<organism evidence="8 9">
    <name type="scientific">Anaerococcus vaginalis</name>
    <dbReference type="NCBI Taxonomy" id="33037"/>
    <lineage>
        <taxon>Bacteria</taxon>
        <taxon>Bacillati</taxon>
        <taxon>Bacillota</taxon>
        <taxon>Tissierellia</taxon>
        <taxon>Tissierellales</taxon>
        <taxon>Peptoniphilaceae</taxon>
        <taxon>Anaerococcus</taxon>
    </lineage>
</organism>
<comment type="similarity">
    <text evidence="6">Belongs to the TVP38/TMEM64 family.</text>
</comment>
<accession>A0A7T4K5X2</accession>
<dbReference type="PANTHER" id="PTHR12677">
    <property type="entry name" value="GOLGI APPARATUS MEMBRANE PROTEIN TVP38-RELATED"/>
    <property type="match status" value="1"/>
</dbReference>
<evidence type="ECO:0000313" key="8">
    <source>
        <dbReference type="EMBL" id="QQB62709.1"/>
    </source>
</evidence>
<evidence type="ECO:0000256" key="2">
    <source>
        <dbReference type="ARBA" id="ARBA00022475"/>
    </source>
</evidence>
<dbReference type="InterPro" id="IPR015414">
    <property type="entry name" value="TMEM64"/>
</dbReference>
<gene>
    <name evidence="8" type="ORF">I6H45_04325</name>
</gene>
<dbReference type="PANTHER" id="PTHR12677:SF59">
    <property type="entry name" value="GOLGI APPARATUS MEMBRANE PROTEIN TVP38-RELATED"/>
    <property type="match status" value="1"/>
</dbReference>
<dbReference type="GO" id="GO:0005886">
    <property type="term" value="C:plasma membrane"/>
    <property type="evidence" value="ECO:0007669"/>
    <property type="project" value="UniProtKB-SubCell"/>
</dbReference>
<evidence type="ECO:0000256" key="1">
    <source>
        <dbReference type="ARBA" id="ARBA00004651"/>
    </source>
</evidence>
<comment type="subcellular location">
    <subcellularLocation>
        <location evidence="1 6">Cell membrane</location>
        <topology evidence="1 6">Multi-pass membrane protein</topology>
    </subcellularLocation>
</comment>
<name>A0A7T4K5X2_9FIRM</name>
<keyword evidence="4 6" id="KW-1133">Transmembrane helix</keyword>
<evidence type="ECO:0000313" key="9">
    <source>
        <dbReference type="Proteomes" id="UP000595276"/>
    </source>
</evidence>
<protein>
    <recommendedName>
        <fullName evidence="6">TVP38/TMEM64 family membrane protein</fullName>
    </recommendedName>
</protein>
<keyword evidence="5 6" id="KW-0472">Membrane</keyword>
<proteinExistence type="inferred from homology"/>
<dbReference type="Proteomes" id="UP000595276">
    <property type="component" value="Chromosome"/>
</dbReference>
<reference evidence="8 9" key="1">
    <citation type="submission" date="2020-12" db="EMBL/GenBank/DDBJ databases">
        <title>FDA dAtabase for Regulatory Grade micrObial Sequences (FDA-ARGOS): Supporting development and validation of Infectious Disease Dx tests.</title>
        <authorList>
            <person name="Sproer C."/>
            <person name="Gronow S."/>
            <person name="Severitt S."/>
            <person name="Schroder I."/>
            <person name="Tallon L."/>
            <person name="Sadzewicz L."/>
            <person name="Zhao X."/>
            <person name="Boylan J."/>
            <person name="Ott S."/>
            <person name="Bowen H."/>
            <person name="Vavikolanu K."/>
            <person name="Mehta A."/>
            <person name="Aluvathingal J."/>
            <person name="Nadendla S."/>
            <person name="Lowell S."/>
            <person name="Myers T."/>
            <person name="Yan Y."/>
            <person name="Sichtig H."/>
        </authorList>
    </citation>
    <scope>NUCLEOTIDE SEQUENCE [LARGE SCALE GENOMIC DNA]</scope>
    <source>
        <strain evidence="8 9">FDAARGOS_988</strain>
    </source>
</reference>
<keyword evidence="3 6" id="KW-0812">Transmembrane</keyword>
<dbReference type="KEGG" id="avg:I6H45_04325"/>
<evidence type="ECO:0000259" key="7">
    <source>
        <dbReference type="Pfam" id="PF09335"/>
    </source>
</evidence>
<dbReference type="RefSeq" id="WP_004838704.1">
    <property type="nucleotide sequence ID" value="NZ_CP066014.1"/>
</dbReference>
<evidence type="ECO:0000256" key="3">
    <source>
        <dbReference type="ARBA" id="ARBA00022692"/>
    </source>
</evidence>